<comment type="caution">
    <text evidence="1">The sequence shown here is derived from an EMBL/GenBank/DDBJ whole genome shotgun (WGS) entry which is preliminary data.</text>
</comment>
<dbReference type="AlphaFoldDB" id="A0A0F9GK21"/>
<evidence type="ECO:0000313" key="1">
    <source>
        <dbReference type="EMBL" id="KKL99174.1"/>
    </source>
</evidence>
<reference evidence="1" key="1">
    <citation type="journal article" date="2015" name="Nature">
        <title>Complex archaea that bridge the gap between prokaryotes and eukaryotes.</title>
        <authorList>
            <person name="Spang A."/>
            <person name="Saw J.H."/>
            <person name="Jorgensen S.L."/>
            <person name="Zaremba-Niedzwiedzka K."/>
            <person name="Martijn J."/>
            <person name="Lind A.E."/>
            <person name="van Eijk R."/>
            <person name="Schleper C."/>
            <person name="Guy L."/>
            <person name="Ettema T.J."/>
        </authorList>
    </citation>
    <scope>NUCLEOTIDE SEQUENCE</scope>
</reference>
<name>A0A0F9GK21_9ZZZZ</name>
<proteinExistence type="predicted"/>
<protein>
    <recommendedName>
        <fullName evidence="2">Queuosine biosynthesis protein QueD</fullName>
    </recommendedName>
</protein>
<gene>
    <name evidence="1" type="ORF">LCGC14_1817070</name>
</gene>
<evidence type="ECO:0008006" key="2">
    <source>
        <dbReference type="Google" id="ProtNLM"/>
    </source>
</evidence>
<dbReference type="EMBL" id="LAZR01017738">
    <property type="protein sequence ID" value="KKL99174.1"/>
    <property type="molecule type" value="Genomic_DNA"/>
</dbReference>
<sequence length="121" mass="13503">MLTVQTQIEVPGYHRWPAASGFLASLHRHLFTFSAELRVDGVDREVEFFALQDQMRAVLAHPQAKFEGLLDPHVGVPMSCEEMAQEMGTILVAFGHVVISCAVGEDRESEGTWYNDDVIKS</sequence>
<organism evidence="1">
    <name type="scientific">marine sediment metagenome</name>
    <dbReference type="NCBI Taxonomy" id="412755"/>
    <lineage>
        <taxon>unclassified sequences</taxon>
        <taxon>metagenomes</taxon>
        <taxon>ecological metagenomes</taxon>
    </lineage>
</organism>
<accession>A0A0F9GK21</accession>